<dbReference type="Proteomes" id="UP000288623">
    <property type="component" value="Unassembled WGS sequence"/>
</dbReference>
<reference evidence="2 3" key="1">
    <citation type="submission" date="2014-11" db="EMBL/GenBank/DDBJ databases">
        <title>Genome sequence and analysis of novel Kurthia sp.</title>
        <authorList>
            <person name="Lawson J.N."/>
            <person name="Gonzalez J.E."/>
            <person name="Rinauldi L."/>
            <person name="Xuan Z."/>
            <person name="Firman A."/>
            <person name="Shaddox L."/>
            <person name="Trudeau A."/>
            <person name="Shah S."/>
            <person name="Reiman D."/>
        </authorList>
    </citation>
    <scope>NUCLEOTIDE SEQUENCE [LARGE SCALE GENOMIC DNA]</scope>
    <source>
        <strain evidence="2 3">3B1D</strain>
    </source>
</reference>
<keyword evidence="1" id="KW-0472">Membrane</keyword>
<organism evidence="2 3">
    <name type="scientific">Candidatus Kurthia intestinigallinarum</name>
    <dbReference type="NCBI Taxonomy" id="1562256"/>
    <lineage>
        <taxon>Bacteria</taxon>
        <taxon>Bacillati</taxon>
        <taxon>Bacillota</taxon>
        <taxon>Bacilli</taxon>
        <taxon>Bacillales</taxon>
        <taxon>Caryophanaceae</taxon>
        <taxon>Kurthia</taxon>
    </lineage>
</organism>
<gene>
    <name evidence="2" type="ORF">QI30_08450</name>
</gene>
<dbReference type="EMBL" id="JTFC01000029">
    <property type="protein sequence ID" value="RUS57081.1"/>
    <property type="molecule type" value="Genomic_DNA"/>
</dbReference>
<keyword evidence="1" id="KW-0812">Transmembrane</keyword>
<comment type="caution">
    <text evidence="2">The sequence shown here is derived from an EMBL/GenBank/DDBJ whole genome shotgun (WGS) entry which is preliminary data.</text>
</comment>
<dbReference type="OrthoDB" id="2729586at2"/>
<name>A0A433RUW9_9BACL</name>
<evidence type="ECO:0000256" key="1">
    <source>
        <dbReference type="SAM" id="Phobius"/>
    </source>
</evidence>
<evidence type="ECO:0000313" key="3">
    <source>
        <dbReference type="Proteomes" id="UP000288623"/>
    </source>
</evidence>
<proteinExistence type="predicted"/>
<dbReference type="RefSeq" id="WP_126990503.1">
    <property type="nucleotide sequence ID" value="NZ_JTFC01000029.1"/>
</dbReference>
<dbReference type="AlphaFoldDB" id="A0A433RUW9"/>
<keyword evidence="1" id="KW-1133">Transmembrane helix</keyword>
<protein>
    <submittedName>
        <fullName evidence="2">Uncharacterized protein</fullName>
    </submittedName>
</protein>
<evidence type="ECO:0000313" key="2">
    <source>
        <dbReference type="EMBL" id="RUS57081.1"/>
    </source>
</evidence>
<sequence>MNELERQLHQKIGDTTVHEERIKKRLHEKMHKKRQKKMYWLVPVVVIILLIISLRLQATPPFKSADSPAVIEQSFITHAQTGEQLAISTELYDLLIRFLAEGKEVPLRYTPSAYVKQGYYVTADCKETFCGMSFIVTSGDADYLSSFEKGRLLEEQLSPDKKNVMAIIENEDGKRLKFINNTKNEQHYQTNKQVKNLRTAAWISPTKIRLYFNDKRTKVIELPKGGVSK</sequence>
<feature type="transmembrane region" description="Helical" evidence="1">
    <location>
        <begin position="38"/>
        <end position="56"/>
    </location>
</feature>
<accession>A0A433RUW9</accession>
<keyword evidence="3" id="KW-1185">Reference proteome</keyword>